<dbReference type="SUPFAM" id="SSF161098">
    <property type="entry name" value="MetI-like"/>
    <property type="match status" value="1"/>
</dbReference>
<name>A0ABS8G1K7_9FIRM</name>
<feature type="transmembrane region" description="Helical" evidence="7">
    <location>
        <begin position="12"/>
        <end position="38"/>
    </location>
</feature>
<comment type="similarity">
    <text evidence="7">Belongs to the binding-protein-dependent transport system permease family.</text>
</comment>
<evidence type="ECO:0000313" key="9">
    <source>
        <dbReference type="EMBL" id="MCC2255754.1"/>
    </source>
</evidence>
<keyword evidence="2 7" id="KW-0813">Transport</keyword>
<keyword evidence="4 7" id="KW-0812">Transmembrane</keyword>
<dbReference type="PANTHER" id="PTHR30193">
    <property type="entry name" value="ABC TRANSPORTER PERMEASE PROTEIN"/>
    <property type="match status" value="1"/>
</dbReference>
<dbReference type="CDD" id="cd06261">
    <property type="entry name" value="TM_PBP2"/>
    <property type="match status" value="1"/>
</dbReference>
<feature type="transmembrane region" description="Helical" evidence="7">
    <location>
        <begin position="156"/>
        <end position="182"/>
    </location>
</feature>
<evidence type="ECO:0000256" key="2">
    <source>
        <dbReference type="ARBA" id="ARBA00022448"/>
    </source>
</evidence>
<accession>A0ABS8G1K7</accession>
<dbReference type="InterPro" id="IPR051393">
    <property type="entry name" value="ABC_transporter_permease"/>
</dbReference>
<feature type="transmembrane region" description="Helical" evidence="7">
    <location>
        <begin position="203"/>
        <end position="226"/>
    </location>
</feature>
<keyword evidence="10" id="KW-1185">Reference proteome</keyword>
<dbReference type="InterPro" id="IPR000515">
    <property type="entry name" value="MetI-like"/>
</dbReference>
<sequence>MGYLKMKKGSMLLCLLPGIIWYSFIILVPVILAGYYGFFDWSGGINKTFIGIQNYIDVLKDSVFILSLKNNLFLVVVCLIGQLGLAFLFAFMLNSRHVRLKGLHRTMSYFPAVLSAVVVGFIWSFIYDYNYGFINAFLKLIGQGDKAQAWLSNEKIVMALVAIPLVWQYIGYYMIIIMSAMSSVDPQIFEMAEIDGASGWKKAVYITLPLIKNTLIVCVTLCIAGNMKIFDLIYSLTGGGPGNSTSVMAMYAYKSSFLSYKMGYGSAMSIVILVISLVVVGGSQLLMRHFTKEDEG</sequence>
<feature type="transmembrane region" description="Helical" evidence="7">
    <location>
        <begin position="106"/>
        <end position="126"/>
    </location>
</feature>
<dbReference type="Gene3D" id="1.10.3720.10">
    <property type="entry name" value="MetI-like"/>
    <property type="match status" value="1"/>
</dbReference>
<proteinExistence type="inferred from homology"/>
<evidence type="ECO:0000313" key="10">
    <source>
        <dbReference type="Proteomes" id="UP001198151"/>
    </source>
</evidence>
<evidence type="ECO:0000256" key="6">
    <source>
        <dbReference type="ARBA" id="ARBA00023136"/>
    </source>
</evidence>
<evidence type="ECO:0000256" key="3">
    <source>
        <dbReference type="ARBA" id="ARBA00022475"/>
    </source>
</evidence>
<feature type="transmembrane region" description="Helical" evidence="7">
    <location>
        <begin position="72"/>
        <end position="94"/>
    </location>
</feature>
<dbReference type="EMBL" id="JAJEQX010000034">
    <property type="protein sequence ID" value="MCC2255754.1"/>
    <property type="molecule type" value="Genomic_DNA"/>
</dbReference>
<organism evidence="9 10">
    <name type="scientific">Ruminococcus turbiniformis</name>
    <dbReference type="NCBI Taxonomy" id="2881258"/>
    <lineage>
        <taxon>Bacteria</taxon>
        <taxon>Bacillati</taxon>
        <taxon>Bacillota</taxon>
        <taxon>Clostridia</taxon>
        <taxon>Eubacteriales</taxon>
        <taxon>Oscillospiraceae</taxon>
        <taxon>Ruminococcus</taxon>
    </lineage>
</organism>
<evidence type="ECO:0000256" key="7">
    <source>
        <dbReference type="RuleBase" id="RU363032"/>
    </source>
</evidence>
<feature type="domain" description="ABC transmembrane type-1" evidence="8">
    <location>
        <begin position="68"/>
        <end position="283"/>
    </location>
</feature>
<protein>
    <submittedName>
        <fullName evidence="9">Sugar ABC transporter permease</fullName>
    </submittedName>
</protein>
<dbReference type="PANTHER" id="PTHR30193:SF37">
    <property type="entry name" value="INNER MEMBRANE ABC TRANSPORTER PERMEASE PROTEIN YCJO"/>
    <property type="match status" value="1"/>
</dbReference>
<evidence type="ECO:0000256" key="4">
    <source>
        <dbReference type="ARBA" id="ARBA00022692"/>
    </source>
</evidence>
<dbReference type="InterPro" id="IPR035906">
    <property type="entry name" value="MetI-like_sf"/>
</dbReference>
<keyword evidence="3" id="KW-1003">Cell membrane</keyword>
<comment type="subcellular location">
    <subcellularLocation>
        <location evidence="1 7">Cell membrane</location>
        <topology evidence="1 7">Multi-pass membrane protein</topology>
    </subcellularLocation>
</comment>
<dbReference type="Pfam" id="PF00528">
    <property type="entry name" value="BPD_transp_1"/>
    <property type="match status" value="1"/>
</dbReference>
<reference evidence="9 10" key="1">
    <citation type="submission" date="2021-10" db="EMBL/GenBank/DDBJ databases">
        <title>Anaerobic single-cell dispensing facilitates the cultivation of human gut bacteria.</title>
        <authorList>
            <person name="Afrizal A."/>
        </authorList>
    </citation>
    <scope>NUCLEOTIDE SEQUENCE [LARGE SCALE GENOMIC DNA]</scope>
    <source>
        <strain evidence="9 10">CLA-AA-H200</strain>
    </source>
</reference>
<dbReference type="RefSeq" id="WP_227708735.1">
    <property type="nucleotide sequence ID" value="NZ_JAJEQX010000034.1"/>
</dbReference>
<dbReference type="Proteomes" id="UP001198151">
    <property type="component" value="Unassembled WGS sequence"/>
</dbReference>
<feature type="transmembrane region" description="Helical" evidence="7">
    <location>
        <begin position="265"/>
        <end position="287"/>
    </location>
</feature>
<keyword evidence="5 7" id="KW-1133">Transmembrane helix</keyword>
<comment type="caution">
    <text evidence="9">The sequence shown here is derived from an EMBL/GenBank/DDBJ whole genome shotgun (WGS) entry which is preliminary data.</text>
</comment>
<gene>
    <name evidence="9" type="ORF">LKD70_15270</name>
</gene>
<evidence type="ECO:0000259" key="8">
    <source>
        <dbReference type="PROSITE" id="PS50928"/>
    </source>
</evidence>
<keyword evidence="6 7" id="KW-0472">Membrane</keyword>
<dbReference type="PROSITE" id="PS50928">
    <property type="entry name" value="ABC_TM1"/>
    <property type="match status" value="1"/>
</dbReference>
<evidence type="ECO:0000256" key="5">
    <source>
        <dbReference type="ARBA" id="ARBA00022989"/>
    </source>
</evidence>
<evidence type="ECO:0000256" key="1">
    <source>
        <dbReference type="ARBA" id="ARBA00004651"/>
    </source>
</evidence>
<feature type="transmembrane region" description="Helical" evidence="7">
    <location>
        <begin position="232"/>
        <end position="253"/>
    </location>
</feature>